<dbReference type="Proteomes" id="UP000016057">
    <property type="component" value="Unassembled WGS sequence"/>
</dbReference>
<dbReference type="EMBL" id="AMYT01000019">
    <property type="protein sequence ID" value="EKU27163.1"/>
    <property type="molecule type" value="Genomic_DNA"/>
</dbReference>
<dbReference type="PATRIC" id="fig|1234409.3.peg.892"/>
<dbReference type="GO" id="GO:0032259">
    <property type="term" value="P:methylation"/>
    <property type="evidence" value="ECO:0007669"/>
    <property type="project" value="UniProtKB-KW"/>
</dbReference>
<accession>K8ZKR1</accession>
<dbReference type="PANTHER" id="PTHR35276">
    <property type="entry name" value="S-ADENOSYL-L-METHIONINE-DEPENDENT METHYLTRANSFERASES SUPERFAMILY PROTEIN"/>
    <property type="match status" value="1"/>
</dbReference>
<evidence type="ECO:0000313" key="1">
    <source>
        <dbReference type="EMBL" id="EKU27163.1"/>
    </source>
</evidence>
<organism evidence="1 2">
    <name type="scientific">Catellicoccus marimammalium M35/04/3</name>
    <dbReference type="NCBI Taxonomy" id="1234409"/>
    <lineage>
        <taxon>Bacteria</taxon>
        <taxon>Bacillati</taxon>
        <taxon>Bacillota</taxon>
        <taxon>Bacilli</taxon>
        <taxon>Lactobacillales</taxon>
        <taxon>Enterococcaceae</taxon>
        <taxon>Catellicoccus</taxon>
    </lineage>
</organism>
<dbReference type="SUPFAM" id="SSF53335">
    <property type="entry name" value="S-adenosyl-L-methionine-dependent methyltransferases"/>
    <property type="match status" value="1"/>
</dbReference>
<dbReference type="InterPro" id="IPR010719">
    <property type="entry name" value="MnmM_MeTrfase"/>
</dbReference>
<dbReference type="OrthoDB" id="9792989at2"/>
<dbReference type="RefSeq" id="WP_009491333.1">
    <property type="nucleotide sequence ID" value="NZ_AMYT01000019.1"/>
</dbReference>
<name>K8ZKR1_9ENTE</name>
<dbReference type="AlphaFoldDB" id="K8ZKR1"/>
<protein>
    <submittedName>
        <fullName evidence="1">SAM-dependent methyltransferase, MraW methylase family</fullName>
    </submittedName>
</protein>
<dbReference type="GO" id="GO:0008168">
    <property type="term" value="F:methyltransferase activity"/>
    <property type="evidence" value="ECO:0007669"/>
    <property type="project" value="UniProtKB-KW"/>
</dbReference>
<dbReference type="Gene3D" id="3.40.50.150">
    <property type="entry name" value="Vaccinia Virus protein VP39"/>
    <property type="match status" value="1"/>
</dbReference>
<reference evidence="1 2" key="1">
    <citation type="journal article" date="2013" name="Genome Announc.">
        <title>Draft Genome Sequence of Catellicoccus marimammalium, a Novel Species Commonly Found in Gull Feces.</title>
        <authorList>
            <person name="Weigand M.R."/>
            <person name="Ryu H."/>
            <person name="Bozcek L."/>
            <person name="Konstantinidis K.T."/>
            <person name="Santo Domingo J.W."/>
        </authorList>
    </citation>
    <scope>NUCLEOTIDE SEQUENCE [LARGE SCALE GENOMIC DNA]</scope>
    <source>
        <strain evidence="1 2">M35/04/3</strain>
    </source>
</reference>
<dbReference type="eggNOG" id="COG0144">
    <property type="taxonomic scope" value="Bacteria"/>
</dbReference>
<keyword evidence="1" id="KW-0489">Methyltransferase</keyword>
<keyword evidence="2" id="KW-1185">Reference proteome</keyword>
<keyword evidence="1" id="KW-0808">Transferase</keyword>
<gene>
    <name evidence="1" type="ORF">C683_0941</name>
</gene>
<dbReference type="InterPro" id="IPR029063">
    <property type="entry name" value="SAM-dependent_MTases_sf"/>
</dbReference>
<dbReference type="Pfam" id="PF06962">
    <property type="entry name" value="rRNA_methylase"/>
    <property type="match status" value="1"/>
</dbReference>
<sequence length="190" mass="21452">MRSAMRYSHILLTEALSEGGVAVDATMGNGNDTLFLSQLLEDQGQVFAFDIQEQALQNTREKLTENQAPENTTLYHLGHEKMEEVLPEDIQIQAAIFNLGYLPKSDKKIITLPETTLKAFEFILNHLAVGGRLVCVLYYGHEGGEEEKNAVLSYAAKLPQQQYQVLTYQFINQIHCPPICLCIEKIKEEH</sequence>
<dbReference type="STRING" id="1234409.C683_0941"/>
<evidence type="ECO:0000313" key="2">
    <source>
        <dbReference type="Proteomes" id="UP000016057"/>
    </source>
</evidence>
<dbReference type="PANTHER" id="PTHR35276:SF1">
    <property type="entry name" value="TRNA (MNM(5)S(2)U34)-METHYLTRANSFERASE, CHLOROPLASTIC"/>
    <property type="match status" value="1"/>
</dbReference>
<comment type="caution">
    <text evidence="1">The sequence shown here is derived from an EMBL/GenBank/DDBJ whole genome shotgun (WGS) entry which is preliminary data.</text>
</comment>
<proteinExistence type="predicted"/>